<comment type="caution">
    <text evidence="1">The sequence shown here is derived from an EMBL/GenBank/DDBJ whole genome shotgun (WGS) entry which is preliminary data.</text>
</comment>
<reference evidence="1" key="1">
    <citation type="journal article" date="2014" name="Int. J. Syst. Evol. Microbiol.">
        <title>Complete genome sequence of Corynebacterium casei LMG S-19264T (=DSM 44701T), isolated from a smear-ripened cheese.</title>
        <authorList>
            <consortium name="US DOE Joint Genome Institute (JGI-PGF)"/>
            <person name="Walter F."/>
            <person name="Albersmeier A."/>
            <person name="Kalinowski J."/>
            <person name="Ruckert C."/>
        </authorList>
    </citation>
    <scope>NUCLEOTIDE SEQUENCE</scope>
    <source>
        <strain evidence="1">JCM 4518</strain>
    </source>
</reference>
<sequence length="277" mass="31098">MAYGEKPQTRTIDSSYASAARMYDWLLGGTENYQVDREACGELLRIAPSTQQLARNNRAFLRRVVRYLVQERGITQFLDHGSGLPTQDNVHEVAQRFDRDAKVVYVDNDPMVLAHAKTYLNDNSNTHVLDIDFRETEAIHRATSGFLDWTKPIAALFVSVLHCIPDSPDETDPAAVIREVAGRLAPGSCMVICQLVSDDPVVRNEVTRLMDEATAGHWGRVRERDEVARYFDGLETIEPPGLVDVIDWMPDSSPPPLERRAKDWVEWGGVGVIPGPR</sequence>
<dbReference type="Pfam" id="PF04672">
    <property type="entry name" value="Methyltransf_19"/>
    <property type="match status" value="1"/>
</dbReference>
<proteinExistence type="predicted"/>
<dbReference type="SUPFAM" id="SSF53335">
    <property type="entry name" value="S-adenosyl-L-methionine-dependent methyltransferases"/>
    <property type="match status" value="1"/>
</dbReference>
<evidence type="ECO:0000313" key="1">
    <source>
        <dbReference type="EMBL" id="GHA78213.1"/>
    </source>
</evidence>
<dbReference type="RefSeq" id="WP_189976371.1">
    <property type="nucleotide sequence ID" value="NZ_BMUL01000004.1"/>
</dbReference>
<dbReference type="Proteomes" id="UP000644020">
    <property type="component" value="Unassembled WGS sequence"/>
</dbReference>
<dbReference type="Gene3D" id="3.40.50.150">
    <property type="entry name" value="Vaccinia Virus protein VP39"/>
    <property type="match status" value="1"/>
</dbReference>
<dbReference type="AlphaFoldDB" id="A0A918SXZ1"/>
<organism evidence="1 2">
    <name type="scientific">Streptomyces termitum</name>
    <dbReference type="NCBI Taxonomy" id="67368"/>
    <lineage>
        <taxon>Bacteria</taxon>
        <taxon>Bacillati</taxon>
        <taxon>Actinomycetota</taxon>
        <taxon>Actinomycetes</taxon>
        <taxon>Kitasatosporales</taxon>
        <taxon>Streptomycetaceae</taxon>
        <taxon>Streptomyces</taxon>
    </lineage>
</organism>
<evidence type="ECO:0008006" key="3">
    <source>
        <dbReference type="Google" id="ProtNLM"/>
    </source>
</evidence>
<gene>
    <name evidence="1" type="ORF">GCM10010305_21830</name>
</gene>
<dbReference type="InterPro" id="IPR006764">
    <property type="entry name" value="SAM_dep_MeTrfase_SAV2177_type"/>
</dbReference>
<reference evidence="1" key="2">
    <citation type="submission" date="2020-09" db="EMBL/GenBank/DDBJ databases">
        <authorList>
            <person name="Sun Q."/>
            <person name="Ohkuma M."/>
        </authorList>
    </citation>
    <scope>NUCLEOTIDE SEQUENCE</scope>
    <source>
        <strain evidence="1">JCM 4518</strain>
    </source>
</reference>
<accession>A0A918SXZ1</accession>
<keyword evidence="2" id="KW-1185">Reference proteome</keyword>
<dbReference type="InterPro" id="IPR029063">
    <property type="entry name" value="SAM-dependent_MTases_sf"/>
</dbReference>
<protein>
    <recommendedName>
        <fullName evidence="3">SAM-dependent methyltransferase</fullName>
    </recommendedName>
</protein>
<name>A0A918SXZ1_9ACTN</name>
<evidence type="ECO:0000313" key="2">
    <source>
        <dbReference type="Proteomes" id="UP000644020"/>
    </source>
</evidence>
<dbReference type="PIRSF" id="PIRSF017393">
    <property type="entry name" value="MTase_SAV2177"/>
    <property type="match status" value="1"/>
</dbReference>
<dbReference type="EMBL" id="BMUL01000004">
    <property type="protein sequence ID" value="GHA78213.1"/>
    <property type="molecule type" value="Genomic_DNA"/>
</dbReference>